<gene>
    <name evidence="1" type="ORF">EZI54_03530</name>
</gene>
<comment type="caution">
    <text evidence="1">The sequence shown here is derived from an EMBL/GenBank/DDBJ whole genome shotgun (WGS) entry which is preliminary data.</text>
</comment>
<proteinExistence type="predicted"/>
<accession>A0ABY1ZP06</accession>
<protein>
    <submittedName>
        <fullName evidence="1">Roadblock/LC7 domain-containing protein</fullName>
    </submittedName>
</protein>
<reference evidence="1 2" key="1">
    <citation type="submission" date="2019-02" db="EMBL/GenBank/DDBJ databases">
        <title>Marinobacter halodurans sp. nov., a marine bacterium isolated from sea tidal flat.</title>
        <authorList>
            <person name="Yoo Y."/>
            <person name="Lee D.W."/>
            <person name="Kim B.S."/>
            <person name="Kim J.-J."/>
        </authorList>
    </citation>
    <scope>NUCLEOTIDE SEQUENCE [LARGE SCALE GENOMIC DNA]</scope>
    <source>
        <strain evidence="1 2">YJ-S3-2</strain>
    </source>
</reference>
<keyword evidence="2" id="KW-1185">Reference proteome</keyword>
<evidence type="ECO:0000313" key="2">
    <source>
        <dbReference type="Proteomes" id="UP000313645"/>
    </source>
</evidence>
<dbReference type="EMBL" id="SJDL01000004">
    <property type="protein sequence ID" value="TBW58466.1"/>
    <property type="molecule type" value="Genomic_DNA"/>
</dbReference>
<dbReference type="RefSeq" id="WP_131479095.1">
    <property type="nucleotide sequence ID" value="NZ_SJDL01000004.1"/>
</dbReference>
<name>A0ABY1ZP06_9GAMM</name>
<sequence length="118" mass="13042">MAKIEFSELQNLDGYVAAALVDVESGMLMAGDGSAIYLELSAAGDANVLKTKMKVVDSLGFEDFVEDMLITLSKQYHLIRPLETNSSIFLYLIMDKAKANLAMARYSLRSFEKSVDFS</sequence>
<evidence type="ECO:0000313" key="1">
    <source>
        <dbReference type="EMBL" id="TBW58466.1"/>
    </source>
</evidence>
<organism evidence="1 2">
    <name type="scientific">Marinobacter halodurans</name>
    <dbReference type="NCBI Taxonomy" id="2528979"/>
    <lineage>
        <taxon>Bacteria</taxon>
        <taxon>Pseudomonadati</taxon>
        <taxon>Pseudomonadota</taxon>
        <taxon>Gammaproteobacteria</taxon>
        <taxon>Pseudomonadales</taxon>
        <taxon>Marinobacteraceae</taxon>
        <taxon>Marinobacter</taxon>
    </lineage>
</organism>
<dbReference type="Proteomes" id="UP000313645">
    <property type="component" value="Unassembled WGS sequence"/>
</dbReference>